<dbReference type="InterPro" id="IPR029052">
    <property type="entry name" value="Metallo-depent_PP-like"/>
</dbReference>
<dbReference type="RefSeq" id="WP_136964220.1">
    <property type="nucleotide sequence ID" value="NZ_CP039690.1"/>
</dbReference>
<evidence type="ECO:0000259" key="3">
    <source>
        <dbReference type="Pfam" id="PF00149"/>
    </source>
</evidence>
<evidence type="ECO:0000313" key="4">
    <source>
        <dbReference type="EMBL" id="QCI68805.1"/>
    </source>
</evidence>
<evidence type="ECO:0000256" key="2">
    <source>
        <dbReference type="ARBA" id="ARBA00022801"/>
    </source>
</evidence>
<evidence type="ECO:0000313" key="5">
    <source>
        <dbReference type="Proteomes" id="UP000298781"/>
    </source>
</evidence>
<dbReference type="AlphaFoldDB" id="A0A4D7BE08"/>
<dbReference type="PANTHER" id="PTHR31302:SF31">
    <property type="entry name" value="PHOSPHODIESTERASE YAEI"/>
    <property type="match status" value="1"/>
</dbReference>
<dbReference type="SUPFAM" id="SSF56300">
    <property type="entry name" value="Metallo-dependent phosphatases"/>
    <property type="match status" value="1"/>
</dbReference>
<evidence type="ECO:0000256" key="1">
    <source>
        <dbReference type="ARBA" id="ARBA00022723"/>
    </source>
</evidence>
<sequence>MARRPVTRSAWGARAPFADPSGAKGFWAPFSRAPAHRHVGYRVPLAGWHGRDFSVAFLSDLHLGSHTDDRRRLSAILAEVEAMQPDMVLLGGDHMNMMSFGGGRIPPETIAAELKTLSAPMATVLGNHDWEYGLDAVADAFEAAGISVLENRAVEIPVDGAAVRIVGLADDVHGEPQPALVGAGAGAEIVVSHDPGVIQDLPDGCVLLSGHVHAGQIRIPGLPVLHMPPSRIPRAMAHGHHRIGRRHLIVSAGLGCSTIPLRLFAPPEVVTVTFVAETAA</sequence>
<dbReference type="Gene3D" id="3.60.21.10">
    <property type="match status" value="1"/>
</dbReference>
<reference evidence="4 5" key="1">
    <citation type="submission" date="2019-04" db="EMBL/GenBank/DDBJ databases">
        <title>Phreatobacter aquaticus sp. nov.</title>
        <authorList>
            <person name="Choi A."/>
        </authorList>
    </citation>
    <scope>NUCLEOTIDE SEQUENCE [LARGE SCALE GENOMIC DNA]</scope>
    <source>
        <strain evidence="4 5">KCTC 52518</strain>
    </source>
</reference>
<name>A0A4D7BE08_9HYPH</name>
<keyword evidence="2" id="KW-0378">Hydrolase</keyword>
<dbReference type="KEGG" id="pstg:E8M01_33975"/>
<dbReference type="PANTHER" id="PTHR31302">
    <property type="entry name" value="TRANSMEMBRANE PROTEIN WITH METALLOPHOSPHOESTERASE DOMAIN-RELATED"/>
    <property type="match status" value="1"/>
</dbReference>
<dbReference type="Pfam" id="PF00149">
    <property type="entry name" value="Metallophos"/>
    <property type="match status" value="1"/>
</dbReference>
<organism evidence="4 5">
    <name type="scientific">Phreatobacter stygius</name>
    <dbReference type="NCBI Taxonomy" id="1940610"/>
    <lineage>
        <taxon>Bacteria</taxon>
        <taxon>Pseudomonadati</taxon>
        <taxon>Pseudomonadota</taxon>
        <taxon>Alphaproteobacteria</taxon>
        <taxon>Hyphomicrobiales</taxon>
        <taxon>Phreatobacteraceae</taxon>
        <taxon>Phreatobacter</taxon>
    </lineage>
</organism>
<dbReference type="InterPro" id="IPR051158">
    <property type="entry name" value="Metallophosphoesterase_sf"/>
</dbReference>
<dbReference type="EMBL" id="CP039690">
    <property type="protein sequence ID" value="QCI68805.1"/>
    <property type="molecule type" value="Genomic_DNA"/>
</dbReference>
<dbReference type="GO" id="GO:0046872">
    <property type="term" value="F:metal ion binding"/>
    <property type="evidence" value="ECO:0007669"/>
    <property type="project" value="UniProtKB-KW"/>
</dbReference>
<feature type="domain" description="Calcineurin-like phosphoesterase" evidence="3">
    <location>
        <begin position="54"/>
        <end position="134"/>
    </location>
</feature>
<keyword evidence="5" id="KW-1185">Reference proteome</keyword>
<dbReference type="GO" id="GO:0009245">
    <property type="term" value="P:lipid A biosynthetic process"/>
    <property type="evidence" value="ECO:0007669"/>
    <property type="project" value="TreeGrafter"/>
</dbReference>
<protein>
    <recommendedName>
        <fullName evidence="3">Calcineurin-like phosphoesterase domain-containing protein</fullName>
    </recommendedName>
</protein>
<accession>A0A4D7BE08</accession>
<dbReference type="GO" id="GO:0016020">
    <property type="term" value="C:membrane"/>
    <property type="evidence" value="ECO:0007669"/>
    <property type="project" value="GOC"/>
</dbReference>
<keyword evidence="1" id="KW-0479">Metal-binding</keyword>
<dbReference type="OrthoDB" id="9780884at2"/>
<dbReference type="InterPro" id="IPR004843">
    <property type="entry name" value="Calcineurin-like_PHP"/>
</dbReference>
<gene>
    <name evidence="4" type="ORF">E8M01_33975</name>
</gene>
<dbReference type="GO" id="GO:0008758">
    <property type="term" value="F:UDP-2,3-diacylglucosamine hydrolase activity"/>
    <property type="evidence" value="ECO:0007669"/>
    <property type="project" value="TreeGrafter"/>
</dbReference>
<dbReference type="Proteomes" id="UP000298781">
    <property type="component" value="Chromosome"/>
</dbReference>
<proteinExistence type="predicted"/>